<dbReference type="Proteomes" id="UP000192721">
    <property type="component" value="Unassembled WGS sequence"/>
</dbReference>
<evidence type="ECO:0000256" key="1">
    <source>
        <dbReference type="ARBA" id="ARBA00010928"/>
    </source>
</evidence>
<dbReference type="InterPro" id="IPR036291">
    <property type="entry name" value="NAD(P)-bd_dom_sf"/>
</dbReference>
<dbReference type="Pfam" id="PF22725">
    <property type="entry name" value="GFO_IDH_MocA_C3"/>
    <property type="match status" value="1"/>
</dbReference>
<dbReference type="SUPFAM" id="SSF51735">
    <property type="entry name" value="NAD(P)-binding Rossmann-fold domains"/>
    <property type="match status" value="1"/>
</dbReference>
<comment type="caution">
    <text evidence="5">The sequence shown here is derived from an EMBL/GenBank/DDBJ whole genome shotgun (WGS) entry which is preliminary data.</text>
</comment>
<dbReference type="GO" id="GO:0016491">
    <property type="term" value="F:oxidoreductase activity"/>
    <property type="evidence" value="ECO:0007669"/>
    <property type="project" value="UniProtKB-KW"/>
</dbReference>
<dbReference type="GO" id="GO:0005737">
    <property type="term" value="C:cytoplasm"/>
    <property type="evidence" value="ECO:0007669"/>
    <property type="project" value="TreeGrafter"/>
</dbReference>
<dbReference type="InterPro" id="IPR000683">
    <property type="entry name" value="Gfo/Idh/MocA-like_OxRdtase_N"/>
</dbReference>
<accession>A0A1W0D272</accession>
<reference evidence="5 6" key="1">
    <citation type="submission" date="2017-02" db="EMBL/GenBank/DDBJ databases">
        <title>Chromobacterium haemolyticum H5244.</title>
        <authorList>
            <person name="Gulvik C.A."/>
        </authorList>
    </citation>
    <scope>NUCLEOTIDE SEQUENCE [LARGE SCALE GENOMIC DNA]</scope>
    <source>
        <strain evidence="5 6">H5244</strain>
    </source>
</reference>
<feature type="domain" description="GFO/IDH/MocA-like oxidoreductase" evidence="4">
    <location>
        <begin position="133"/>
        <end position="257"/>
    </location>
</feature>
<dbReference type="GO" id="GO:0006740">
    <property type="term" value="P:NADPH regeneration"/>
    <property type="evidence" value="ECO:0007669"/>
    <property type="project" value="TreeGrafter"/>
</dbReference>
<dbReference type="Pfam" id="PF01408">
    <property type="entry name" value="GFO_IDH_MocA"/>
    <property type="match status" value="1"/>
</dbReference>
<dbReference type="PANTHER" id="PTHR42840">
    <property type="entry name" value="NAD(P)-BINDING ROSSMANN-FOLD SUPERFAMILY PROTEIN-RELATED"/>
    <property type="match status" value="1"/>
</dbReference>
<dbReference type="SUPFAM" id="SSF55347">
    <property type="entry name" value="Glyceraldehyde-3-phosphate dehydrogenase-like, C-terminal domain"/>
    <property type="match status" value="1"/>
</dbReference>
<dbReference type="RefSeq" id="WP_081555351.1">
    <property type="nucleotide sequence ID" value="NZ_MUKV01000009.1"/>
</dbReference>
<evidence type="ECO:0000313" key="6">
    <source>
        <dbReference type="Proteomes" id="UP000192721"/>
    </source>
</evidence>
<evidence type="ECO:0000259" key="3">
    <source>
        <dbReference type="Pfam" id="PF01408"/>
    </source>
</evidence>
<proteinExistence type="inferred from homology"/>
<dbReference type="InterPro" id="IPR055170">
    <property type="entry name" value="GFO_IDH_MocA-like_dom"/>
</dbReference>
<sequence length="338" mass="36777">MSTLNLGVAGLGRLGRRHALNLRDRIAGARVITACSPLREELDWARRELPDAAGHAALEGLLAEPELDAVLLATPTALHAEQIIACLDAGKHVFCEKPLALNLDDCLRVERAAARRPELKAMVGFVRRFDPSYQDAAAKLAQGLVGQPYLVRSQTCDLNDDSGFFVQFAPSSGGIFMDCSIHDIDLARWLLGAPRPLRVWASGVNAVHGALAQYGDVDNGVAMCEFEGGKLACFYASRTQAHGHETLTEIFATQGRLSVGANPRANRVEISDRHGVRNECVTDFYQRFAEAFALELQHFVDAARLDQPLALSLADAREATRIGLAITEALRTRQAVEL</sequence>
<dbReference type="Gene3D" id="3.30.360.10">
    <property type="entry name" value="Dihydrodipicolinate Reductase, domain 2"/>
    <property type="match status" value="1"/>
</dbReference>
<dbReference type="PANTHER" id="PTHR42840:SF3">
    <property type="entry name" value="BINDING ROSSMANN FOLD OXIDOREDUCTASE, PUTATIVE (AFU_ORTHOLOGUE AFUA_2G10240)-RELATED"/>
    <property type="match status" value="1"/>
</dbReference>
<comment type="similarity">
    <text evidence="1">Belongs to the Gfo/Idh/MocA family.</text>
</comment>
<dbReference type="EMBL" id="MUKV01000009">
    <property type="protein sequence ID" value="OQS41106.1"/>
    <property type="molecule type" value="Genomic_DNA"/>
</dbReference>
<evidence type="ECO:0000256" key="2">
    <source>
        <dbReference type="ARBA" id="ARBA00023002"/>
    </source>
</evidence>
<keyword evidence="2" id="KW-0560">Oxidoreductase</keyword>
<feature type="domain" description="Gfo/Idh/MocA-like oxidoreductase N-terminal" evidence="3">
    <location>
        <begin position="5"/>
        <end position="124"/>
    </location>
</feature>
<name>A0A1W0D272_9NEIS</name>
<protein>
    <submittedName>
        <fullName evidence="5">Oxidoreductase</fullName>
    </submittedName>
</protein>
<dbReference type="AlphaFoldDB" id="A0A1W0D272"/>
<evidence type="ECO:0000259" key="4">
    <source>
        <dbReference type="Pfam" id="PF22725"/>
    </source>
</evidence>
<dbReference type="Gene3D" id="3.40.50.720">
    <property type="entry name" value="NAD(P)-binding Rossmann-like Domain"/>
    <property type="match status" value="1"/>
</dbReference>
<dbReference type="GO" id="GO:0000166">
    <property type="term" value="F:nucleotide binding"/>
    <property type="evidence" value="ECO:0007669"/>
    <property type="project" value="InterPro"/>
</dbReference>
<gene>
    <name evidence="5" type="ORF">B0T45_09800</name>
</gene>
<organism evidence="5 6">
    <name type="scientific">Chromobacterium haemolyticum</name>
    <dbReference type="NCBI Taxonomy" id="394935"/>
    <lineage>
        <taxon>Bacteria</taxon>
        <taxon>Pseudomonadati</taxon>
        <taxon>Pseudomonadota</taxon>
        <taxon>Betaproteobacteria</taxon>
        <taxon>Neisseriales</taxon>
        <taxon>Chromobacteriaceae</taxon>
        <taxon>Chromobacterium</taxon>
    </lineage>
</organism>
<evidence type="ECO:0000313" key="5">
    <source>
        <dbReference type="EMBL" id="OQS41106.1"/>
    </source>
</evidence>